<feature type="domain" description="DUF5683" evidence="2">
    <location>
        <begin position="55"/>
        <end position="204"/>
    </location>
</feature>
<keyword evidence="1" id="KW-0732">Signal</keyword>
<evidence type="ECO:0000313" key="4">
    <source>
        <dbReference type="Proteomes" id="UP001236507"/>
    </source>
</evidence>
<feature type="chain" id="PRO_5045215212" evidence="1">
    <location>
        <begin position="24"/>
        <end position="206"/>
    </location>
</feature>
<evidence type="ECO:0000259" key="2">
    <source>
        <dbReference type="Pfam" id="PF18935"/>
    </source>
</evidence>
<proteinExistence type="predicted"/>
<dbReference type="Pfam" id="PF18935">
    <property type="entry name" value="DUF5683"/>
    <property type="match status" value="1"/>
</dbReference>
<dbReference type="RefSeq" id="WP_141234736.1">
    <property type="nucleotide sequence ID" value="NZ_JASHIF010000009.1"/>
</dbReference>
<feature type="signal peptide" evidence="1">
    <location>
        <begin position="1"/>
        <end position="23"/>
    </location>
</feature>
<comment type="caution">
    <text evidence="3">The sequence shown here is derived from an EMBL/GenBank/DDBJ whole genome shotgun (WGS) entry which is preliminary data.</text>
</comment>
<protein>
    <submittedName>
        <fullName evidence="3">DUF5683 domain-containing protein</fullName>
    </submittedName>
</protein>
<dbReference type="EMBL" id="JASHIF010000009">
    <property type="protein sequence ID" value="MDI9859941.1"/>
    <property type="molecule type" value="Genomic_DNA"/>
</dbReference>
<name>A0ABT6Y8U5_9BACT</name>
<dbReference type="Proteomes" id="UP001236507">
    <property type="component" value="Unassembled WGS sequence"/>
</dbReference>
<organism evidence="3 4">
    <name type="scientific">Flectobacillus roseus</name>
    <dbReference type="NCBI Taxonomy" id="502259"/>
    <lineage>
        <taxon>Bacteria</taxon>
        <taxon>Pseudomonadati</taxon>
        <taxon>Bacteroidota</taxon>
        <taxon>Cytophagia</taxon>
        <taxon>Cytophagales</taxon>
        <taxon>Flectobacillaceae</taxon>
        <taxon>Flectobacillus</taxon>
    </lineage>
</organism>
<reference evidence="3 4" key="1">
    <citation type="submission" date="2023-05" db="EMBL/GenBank/DDBJ databases">
        <title>Novel species of genus Flectobacillus isolated from stream in China.</title>
        <authorList>
            <person name="Lu H."/>
        </authorList>
    </citation>
    <scope>NUCLEOTIDE SEQUENCE [LARGE SCALE GENOMIC DNA]</scope>
    <source>
        <strain evidence="3 4">KCTC 42575</strain>
    </source>
</reference>
<evidence type="ECO:0000256" key="1">
    <source>
        <dbReference type="SAM" id="SignalP"/>
    </source>
</evidence>
<accession>A0ABT6Y8U5</accession>
<evidence type="ECO:0000313" key="3">
    <source>
        <dbReference type="EMBL" id="MDI9859941.1"/>
    </source>
</evidence>
<sequence length="206" mass="23371">MKHIQKVWLLSIIAMLLSYCSPAQILKADTIQIPKDDLTKVAKSLDSGKKQYKIIPRIATIRSAMVPGWGQIYNRQYWKLPILAAGFGVNVYFIIHNNEYYQLFLNKSRYVTENKLTGTSITYNGVTREMTAAQLKTGTQYYHRYRDTAILFVLVIWAANIVDANVTAHLKTFDLTDDISMKIQPSVTTPFMNSPAFGAKITLALK</sequence>
<dbReference type="InterPro" id="IPR043738">
    <property type="entry name" value="DUF5683"/>
</dbReference>
<gene>
    <name evidence="3" type="ORF">QM524_12035</name>
</gene>
<keyword evidence="4" id="KW-1185">Reference proteome</keyword>